<feature type="coiled-coil region" evidence="1">
    <location>
        <begin position="66"/>
        <end position="131"/>
    </location>
</feature>
<sequence length="307" mass="32339">MFLMFLPVTAMAEVLSLYDALRATYTACVGIDEELSGLKTMAGINTAVTGVGTATGVGATVTGVVKASKDSKIEELEIKLEKLREIESKNQAQESGDFDPEAFTAEFEAEYSSIAQQLKDYQSEIDKLTQQSKNLGNWRTGLLAGSTATNVAGAVIAGTNKVSVGLREQINSCISAVDDLQQSMMQARLNGEDISEAQSIVDACSEYKYVDISKIDDRAKGAMISSVVGATTGLAGTITSATANTNKTRNDNTEVGKQKEKNLNTASNVLAGFTTAASATATVFNATQISAIKKVAEVAEKCTGVLK</sequence>
<keyword evidence="1" id="KW-0175">Coiled coil</keyword>
<proteinExistence type="predicted"/>
<reference evidence="2" key="1">
    <citation type="submission" date="2020-10" db="EMBL/GenBank/DDBJ databases">
        <authorList>
            <person name="Gilroy R."/>
        </authorList>
    </citation>
    <scope>NUCLEOTIDE SEQUENCE</scope>
    <source>
        <strain evidence="2">CHK136-897</strain>
    </source>
</reference>
<dbReference type="EMBL" id="DVNO01000006">
    <property type="protein sequence ID" value="HIU65179.1"/>
    <property type="molecule type" value="Genomic_DNA"/>
</dbReference>
<protein>
    <submittedName>
        <fullName evidence="2">Uncharacterized protein</fullName>
    </submittedName>
</protein>
<dbReference type="Proteomes" id="UP000824142">
    <property type="component" value="Unassembled WGS sequence"/>
</dbReference>
<name>A0A9D1SLT4_9PROT</name>
<organism evidence="2 3">
    <name type="scientific">Candidatus Enterousia avicola</name>
    <dbReference type="NCBI Taxonomy" id="2840787"/>
    <lineage>
        <taxon>Bacteria</taxon>
        <taxon>Pseudomonadati</taxon>
        <taxon>Pseudomonadota</taxon>
        <taxon>Alphaproteobacteria</taxon>
        <taxon>Candidatus Enterousia</taxon>
    </lineage>
</organism>
<reference evidence="2" key="2">
    <citation type="journal article" date="2021" name="PeerJ">
        <title>Extensive microbial diversity within the chicken gut microbiome revealed by metagenomics and culture.</title>
        <authorList>
            <person name="Gilroy R."/>
            <person name="Ravi A."/>
            <person name="Getino M."/>
            <person name="Pursley I."/>
            <person name="Horton D.L."/>
            <person name="Alikhan N.F."/>
            <person name="Baker D."/>
            <person name="Gharbi K."/>
            <person name="Hall N."/>
            <person name="Watson M."/>
            <person name="Adriaenssens E.M."/>
            <person name="Foster-Nyarko E."/>
            <person name="Jarju S."/>
            <person name="Secka A."/>
            <person name="Antonio M."/>
            <person name="Oren A."/>
            <person name="Chaudhuri R.R."/>
            <person name="La Ragione R."/>
            <person name="Hildebrand F."/>
            <person name="Pallen M.J."/>
        </authorList>
    </citation>
    <scope>NUCLEOTIDE SEQUENCE</scope>
    <source>
        <strain evidence="2">CHK136-897</strain>
    </source>
</reference>
<accession>A0A9D1SLT4</accession>
<comment type="caution">
    <text evidence="2">The sequence shown here is derived from an EMBL/GenBank/DDBJ whole genome shotgun (WGS) entry which is preliminary data.</text>
</comment>
<gene>
    <name evidence="2" type="ORF">IAC63_00875</name>
</gene>
<dbReference type="AlphaFoldDB" id="A0A9D1SLT4"/>
<evidence type="ECO:0000313" key="2">
    <source>
        <dbReference type="EMBL" id="HIU65179.1"/>
    </source>
</evidence>
<evidence type="ECO:0000313" key="3">
    <source>
        <dbReference type="Proteomes" id="UP000824142"/>
    </source>
</evidence>
<evidence type="ECO:0000256" key="1">
    <source>
        <dbReference type="SAM" id="Coils"/>
    </source>
</evidence>